<dbReference type="EMBL" id="WVTB01000052">
    <property type="protein sequence ID" value="KAF3803981.1"/>
    <property type="molecule type" value="Genomic_DNA"/>
</dbReference>
<reference evidence="4" key="1">
    <citation type="journal article" date="2020" name="Phytopathology">
        <title>Genome sequence and comparative analysis of Colletotrichum gloeosporioides isolated from Liriodendron leaves.</title>
        <authorList>
            <person name="Fu F.F."/>
            <person name="Hao Z."/>
            <person name="Wang P."/>
            <person name="Lu Y."/>
            <person name="Xue L.J."/>
            <person name="Wei G."/>
            <person name="Tian Y."/>
            <person name="Baishi H."/>
            <person name="Xu H."/>
            <person name="Shi J."/>
            <person name="Cheng T."/>
            <person name="Wang G."/>
            <person name="Yi Y."/>
            <person name="Chen J."/>
        </authorList>
    </citation>
    <scope>NUCLEOTIDE SEQUENCE</scope>
    <source>
        <strain evidence="4">Lc1</strain>
    </source>
</reference>
<protein>
    <recommendedName>
        <fullName evidence="3">BTB domain-containing protein</fullName>
    </recommendedName>
</protein>
<evidence type="ECO:0000313" key="5">
    <source>
        <dbReference type="Proteomes" id="UP000613401"/>
    </source>
</evidence>
<dbReference type="Gene3D" id="3.90.79.10">
    <property type="entry name" value="Nucleoside Triphosphate Pyrophosphohydrolase"/>
    <property type="match status" value="1"/>
</dbReference>
<feature type="region of interest" description="Disordered" evidence="1">
    <location>
        <begin position="639"/>
        <end position="658"/>
    </location>
</feature>
<feature type="region of interest" description="Disordered" evidence="1">
    <location>
        <begin position="155"/>
        <end position="190"/>
    </location>
</feature>
<keyword evidence="2" id="KW-0732">Signal</keyword>
<gene>
    <name evidence="4" type="ORF">GCG54_00008485</name>
</gene>
<dbReference type="AlphaFoldDB" id="A0A8H4CHJ3"/>
<dbReference type="InterPro" id="IPR000210">
    <property type="entry name" value="BTB/POZ_dom"/>
</dbReference>
<sequence length="658" mass="73679">MRHSARTLCKTALWGAFSLSAVKTQGTNGLLASDENDWLALDNVDPWYLPPDIVDGGDKDGSVLIMNGRVRCGVVPLDKSGNVWTIPANGDFDAVGYILPRGGYDSRSDKSLADCVLRESKEEGGFIIDVNSLIPLGLSKGETVYWYKGTVTETVDPTEPRDRPPKSFAAAEARTELQKPAKKPTKKSDMRMAFNKADSASESNSYRSTFKAGGGASAYSFKDAGAAMEVYSTEFQSGGAPIVKVEVDSFLNKLVAEKAESSQDQTKNRLSLARMMGSVWLRKGLAIKQLSAVEFLDVVDDKTRAAITAVQGELEAVAEDFEVQSTDSVHWGRLRRPSLSPFPVELTLLSRVRGCQLTTARIYTSRVFKFIVGPENTTFHVHEKLFAPHSKGLTRMLTNGMRESQEGVVVLDDVDKTTFTSFLDYATYGNYRFQRTIPSENTQSTLSDDDLTPEKRCDSLRDHLIHYDHRRDIIERKPYLKYMELFVKSGDQHGLYAPPTYLSEPDELGFDVDLDLKLSNKEFGEVCQHHVKLYAFADKWDISELRQLCLHKIHNCLTRVKLCDSGYHLLFALIDDAYKSTMPGDLLRKLFTQMCVSDISLIRGMSGFPRLVCRLPEIGLDMILEEPKYWEDKPKALADVNSKFPPRPSIGDYDQKRS</sequence>
<dbReference type="InterPro" id="IPR015797">
    <property type="entry name" value="NUDIX_hydrolase-like_dom_sf"/>
</dbReference>
<dbReference type="CDD" id="cd02883">
    <property type="entry name" value="NUDIX_Hydrolase"/>
    <property type="match status" value="1"/>
</dbReference>
<dbReference type="SUPFAM" id="SSF55811">
    <property type="entry name" value="Nudix"/>
    <property type="match status" value="1"/>
</dbReference>
<feature type="signal peptide" evidence="2">
    <location>
        <begin position="1"/>
        <end position="24"/>
    </location>
</feature>
<evidence type="ECO:0000259" key="3">
    <source>
        <dbReference type="PROSITE" id="PS50097"/>
    </source>
</evidence>
<dbReference type="PANTHER" id="PTHR47843:SF2">
    <property type="entry name" value="BTB DOMAIN-CONTAINING PROTEIN"/>
    <property type="match status" value="1"/>
</dbReference>
<keyword evidence="5" id="KW-1185">Reference proteome</keyword>
<dbReference type="CDD" id="cd18186">
    <property type="entry name" value="BTB_POZ_ZBTB_KLHL-like"/>
    <property type="match status" value="1"/>
</dbReference>
<comment type="caution">
    <text evidence="4">The sequence shown here is derived from an EMBL/GenBank/DDBJ whole genome shotgun (WGS) entry which is preliminary data.</text>
</comment>
<dbReference type="SUPFAM" id="SSF54695">
    <property type="entry name" value="POZ domain"/>
    <property type="match status" value="1"/>
</dbReference>
<dbReference type="PANTHER" id="PTHR47843">
    <property type="entry name" value="BTB DOMAIN-CONTAINING PROTEIN-RELATED"/>
    <property type="match status" value="1"/>
</dbReference>
<organism evidence="4 5">
    <name type="scientific">Colletotrichum gloeosporioides</name>
    <name type="common">Anthracnose fungus</name>
    <name type="synonym">Glomerella cingulata</name>
    <dbReference type="NCBI Taxonomy" id="474922"/>
    <lineage>
        <taxon>Eukaryota</taxon>
        <taxon>Fungi</taxon>
        <taxon>Dikarya</taxon>
        <taxon>Ascomycota</taxon>
        <taxon>Pezizomycotina</taxon>
        <taxon>Sordariomycetes</taxon>
        <taxon>Hypocreomycetidae</taxon>
        <taxon>Glomerellales</taxon>
        <taxon>Glomerellaceae</taxon>
        <taxon>Colletotrichum</taxon>
        <taxon>Colletotrichum gloeosporioides species complex</taxon>
    </lineage>
</organism>
<dbReference type="RefSeq" id="XP_045263140.1">
    <property type="nucleotide sequence ID" value="XM_045408450.1"/>
</dbReference>
<dbReference type="GeneID" id="69015626"/>
<reference evidence="4" key="2">
    <citation type="submission" date="2020-03" db="EMBL/GenBank/DDBJ databases">
        <authorList>
            <person name="Fu F.-F."/>
            <person name="Chen J."/>
        </authorList>
    </citation>
    <scope>NUCLEOTIDE SEQUENCE</scope>
    <source>
        <strain evidence="4">Lc1</strain>
    </source>
</reference>
<evidence type="ECO:0000256" key="2">
    <source>
        <dbReference type="SAM" id="SignalP"/>
    </source>
</evidence>
<proteinExistence type="predicted"/>
<dbReference type="InterPro" id="IPR011333">
    <property type="entry name" value="SKP1/BTB/POZ_sf"/>
</dbReference>
<dbReference type="Gene3D" id="3.30.710.10">
    <property type="entry name" value="Potassium Channel Kv1.1, Chain A"/>
    <property type="match status" value="1"/>
</dbReference>
<dbReference type="PROSITE" id="PS50097">
    <property type="entry name" value="BTB"/>
    <property type="match status" value="1"/>
</dbReference>
<evidence type="ECO:0000256" key="1">
    <source>
        <dbReference type="SAM" id="MobiDB-lite"/>
    </source>
</evidence>
<name>A0A8H4CHJ3_COLGL</name>
<accession>A0A8H4CHJ3</accession>
<feature type="domain" description="BTB" evidence="3">
    <location>
        <begin position="366"/>
        <end position="435"/>
    </location>
</feature>
<feature type="chain" id="PRO_5034868590" description="BTB domain-containing protein" evidence="2">
    <location>
        <begin position="25"/>
        <end position="658"/>
    </location>
</feature>
<evidence type="ECO:0000313" key="4">
    <source>
        <dbReference type="EMBL" id="KAF3803981.1"/>
    </source>
</evidence>
<dbReference type="Proteomes" id="UP000613401">
    <property type="component" value="Unassembled WGS sequence"/>
</dbReference>